<sequence length="227" mass="24237">MAPSDRREAILDAAQSLFVSRGWDAVTMADVVAAAGISKGGFYHHFATKDDLLAAIVARMTARTVDAAKVAREQTEGDALVRLNAFIAETRRWNAENPEALPIFAELLSRPEDDALSQRTYAATAEILRPALTEMITEGVESGLFDAPAPALIAEIIVGLTKGRRAALAQVVAEARADRIDAATQVLEARLTAEGAVCDRLLGLPEGSVLFGHPDRFRAMVESLAGV</sequence>
<accession>A0A2R8BXS1</accession>
<evidence type="ECO:0000256" key="3">
    <source>
        <dbReference type="ARBA" id="ARBA00023163"/>
    </source>
</evidence>
<dbReference type="SUPFAM" id="SSF48498">
    <property type="entry name" value="Tetracyclin repressor-like, C-terminal domain"/>
    <property type="match status" value="1"/>
</dbReference>
<feature type="DNA-binding region" description="H-T-H motif" evidence="4">
    <location>
        <begin position="27"/>
        <end position="46"/>
    </location>
</feature>
<evidence type="ECO:0000256" key="2">
    <source>
        <dbReference type="ARBA" id="ARBA00023125"/>
    </source>
</evidence>
<dbReference type="RefSeq" id="WP_108894736.1">
    <property type="nucleotide sequence ID" value="NZ_ONZF01000006.1"/>
</dbReference>
<dbReference type="InterPro" id="IPR050109">
    <property type="entry name" value="HTH-type_TetR-like_transc_reg"/>
</dbReference>
<gene>
    <name evidence="6" type="primary">mce3R</name>
    <name evidence="6" type="ORF">PAA8504_02763</name>
</gene>
<dbReference type="PROSITE" id="PS50977">
    <property type="entry name" value="HTH_TETR_2"/>
    <property type="match status" value="1"/>
</dbReference>
<evidence type="ECO:0000259" key="5">
    <source>
        <dbReference type="PROSITE" id="PS50977"/>
    </source>
</evidence>
<protein>
    <submittedName>
        <fullName evidence="6">Transcriptional repressor Mce3R</fullName>
    </submittedName>
</protein>
<evidence type="ECO:0000313" key="7">
    <source>
        <dbReference type="Proteomes" id="UP000244912"/>
    </source>
</evidence>
<keyword evidence="7" id="KW-1185">Reference proteome</keyword>
<dbReference type="InterPro" id="IPR036271">
    <property type="entry name" value="Tet_transcr_reg_TetR-rel_C_sf"/>
</dbReference>
<keyword evidence="1" id="KW-0805">Transcription regulation</keyword>
<feature type="domain" description="HTH tetR-type" evidence="5">
    <location>
        <begin position="4"/>
        <end position="64"/>
    </location>
</feature>
<evidence type="ECO:0000256" key="1">
    <source>
        <dbReference type="ARBA" id="ARBA00023015"/>
    </source>
</evidence>
<evidence type="ECO:0000313" key="6">
    <source>
        <dbReference type="EMBL" id="SPJ24922.1"/>
    </source>
</evidence>
<dbReference type="EMBL" id="ONZF01000006">
    <property type="protein sequence ID" value="SPJ24922.1"/>
    <property type="molecule type" value="Genomic_DNA"/>
</dbReference>
<dbReference type="SUPFAM" id="SSF46689">
    <property type="entry name" value="Homeodomain-like"/>
    <property type="match status" value="1"/>
</dbReference>
<dbReference type="PANTHER" id="PTHR30055">
    <property type="entry name" value="HTH-TYPE TRANSCRIPTIONAL REGULATOR RUTR"/>
    <property type="match status" value="1"/>
</dbReference>
<dbReference type="GO" id="GO:0003700">
    <property type="term" value="F:DNA-binding transcription factor activity"/>
    <property type="evidence" value="ECO:0007669"/>
    <property type="project" value="TreeGrafter"/>
</dbReference>
<dbReference type="GO" id="GO:0000976">
    <property type="term" value="F:transcription cis-regulatory region binding"/>
    <property type="evidence" value="ECO:0007669"/>
    <property type="project" value="TreeGrafter"/>
</dbReference>
<evidence type="ECO:0000256" key="4">
    <source>
        <dbReference type="PROSITE-ProRule" id="PRU00335"/>
    </source>
</evidence>
<dbReference type="AlphaFoldDB" id="A0A2R8BXS1"/>
<dbReference type="InterPro" id="IPR009057">
    <property type="entry name" value="Homeodomain-like_sf"/>
</dbReference>
<name>A0A2R8BXS1_9RHOB</name>
<keyword evidence="2 4" id="KW-0238">DNA-binding</keyword>
<dbReference type="FunFam" id="1.10.10.60:FF:000141">
    <property type="entry name" value="TetR family transcriptional regulator"/>
    <property type="match status" value="1"/>
</dbReference>
<organism evidence="6 7">
    <name type="scientific">Palleronia abyssalis</name>
    <dbReference type="NCBI Taxonomy" id="1501240"/>
    <lineage>
        <taxon>Bacteria</taxon>
        <taxon>Pseudomonadati</taxon>
        <taxon>Pseudomonadota</taxon>
        <taxon>Alphaproteobacteria</taxon>
        <taxon>Rhodobacterales</taxon>
        <taxon>Roseobacteraceae</taxon>
        <taxon>Palleronia</taxon>
    </lineage>
</organism>
<proteinExistence type="predicted"/>
<dbReference type="PANTHER" id="PTHR30055:SF234">
    <property type="entry name" value="HTH-TYPE TRANSCRIPTIONAL REGULATOR BETI"/>
    <property type="match status" value="1"/>
</dbReference>
<dbReference type="OrthoDB" id="9811084at2"/>
<keyword evidence="3" id="KW-0804">Transcription</keyword>
<dbReference type="PRINTS" id="PR00455">
    <property type="entry name" value="HTHTETR"/>
</dbReference>
<dbReference type="InterPro" id="IPR001647">
    <property type="entry name" value="HTH_TetR"/>
</dbReference>
<dbReference type="Pfam" id="PF00440">
    <property type="entry name" value="TetR_N"/>
    <property type="match status" value="1"/>
</dbReference>
<dbReference type="Proteomes" id="UP000244912">
    <property type="component" value="Unassembled WGS sequence"/>
</dbReference>
<reference evidence="6 7" key="1">
    <citation type="submission" date="2018-03" db="EMBL/GenBank/DDBJ databases">
        <authorList>
            <person name="Keele B.F."/>
        </authorList>
    </citation>
    <scope>NUCLEOTIDE SEQUENCE [LARGE SCALE GENOMIC DNA]</scope>
    <source>
        <strain evidence="6 7">CECT 8504</strain>
    </source>
</reference>
<dbReference type="Gene3D" id="1.10.357.10">
    <property type="entry name" value="Tetracycline Repressor, domain 2"/>
    <property type="match status" value="1"/>
</dbReference>